<comment type="caution">
    <text evidence="1">The sequence shown here is derived from an EMBL/GenBank/DDBJ whole genome shotgun (WGS) entry which is preliminary data.</text>
</comment>
<accession>A0A947D1B5</accession>
<dbReference type="AlphaFoldDB" id="A0A947D1B5"/>
<keyword evidence="2" id="KW-1185">Reference proteome</keyword>
<evidence type="ECO:0000313" key="2">
    <source>
        <dbReference type="Proteomes" id="UP000766595"/>
    </source>
</evidence>
<sequence>MAGTLGELGTLSRSFGLALSSAFRGAVIQGRELDSVLRGIAYQMSDASLARALSPITGGITSGLESTVSSLFKPATGFRLGGVLDGGQVMPFAAGGIVSRPTYFPLAGGRTGLMGEAGAEAIMPLRRGPDGRLGVAAAGGAAPVSVTVHIETPDIEGFRRSEGLVATKLARAVGRGRRGL</sequence>
<organism evidence="1 2">
    <name type="scientific">Prosthecodimorpha staleyi</name>
    <dbReference type="NCBI Taxonomy" id="2840188"/>
    <lineage>
        <taxon>Bacteria</taxon>
        <taxon>Pseudomonadati</taxon>
        <taxon>Pseudomonadota</taxon>
        <taxon>Alphaproteobacteria</taxon>
        <taxon>Hyphomicrobiales</taxon>
        <taxon>Ancalomicrobiaceae</taxon>
        <taxon>Prosthecodimorpha</taxon>
    </lineage>
</organism>
<gene>
    <name evidence="1" type="ORF">KL771_06655</name>
</gene>
<dbReference type="EMBL" id="JAHHZF010000003">
    <property type="protein sequence ID" value="MBT9289123.1"/>
    <property type="molecule type" value="Genomic_DNA"/>
</dbReference>
<evidence type="ECO:0000313" key="1">
    <source>
        <dbReference type="EMBL" id="MBT9289123.1"/>
    </source>
</evidence>
<dbReference type="Proteomes" id="UP000766595">
    <property type="component" value="Unassembled WGS sequence"/>
</dbReference>
<protein>
    <submittedName>
        <fullName evidence="1">Phage tail tape measure protein</fullName>
    </submittedName>
</protein>
<name>A0A947D1B5_9HYPH</name>
<reference evidence="1 2" key="1">
    <citation type="submission" date="2021-06" db="EMBL/GenBank/DDBJ databases">
        <authorList>
            <person name="Grouzdev D.S."/>
            <person name="Koziaeva V."/>
        </authorList>
    </citation>
    <scope>NUCLEOTIDE SEQUENCE [LARGE SCALE GENOMIC DNA]</scope>
    <source>
        <strain evidence="1 2">22</strain>
    </source>
</reference>
<proteinExistence type="predicted"/>